<evidence type="ECO:0000256" key="3">
    <source>
        <dbReference type="ARBA" id="ARBA00023239"/>
    </source>
</evidence>
<dbReference type="InterPro" id="IPR000891">
    <property type="entry name" value="PYR_CT"/>
</dbReference>
<sequence>MRGTTDSRGVRRDRELGVIEFDLVLPTEVDVREVGMRDGLQIEAPVPLEAKLAMLEALVATGVRRIEATSFVSPKAVPALADADQVAAELSRWGDVHWSALVANPRGAVRAVDAGVAHLEYVVSASDAHSRANAGRSTTDAVAAVGEIAGLAHGAGGSLEVIIATAWDCPFEGRTAIPRTVDVARAAVTAGADQLCLGDTIGTTTPLRVVQLLDAVRRACPGVPVGVHFHDTRGTGQANALAAIQAGVTQLDSSVGGLGGCPFAPGASGNIATEELVYLLEESGVRTGIDLDAVLAAARITEEAVGHELPSSLYRAGGRSVPRPASSAG</sequence>
<dbReference type="InterPro" id="IPR043594">
    <property type="entry name" value="HMGL"/>
</dbReference>
<keyword evidence="3 5" id="KW-0456">Lyase</keyword>
<accession>A0A286GIL5</accession>
<dbReference type="GO" id="GO:0046872">
    <property type="term" value="F:metal ion binding"/>
    <property type="evidence" value="ECO:0007669"/>
    <property type="project" value="UniProtKB-KW"/>
</dbReference>
<dbReference type="Gene3D" id="3.20.20.70">
    <property type="entry name" value="Aldolase class I"/>
    <property type="match status" value="1"/>
</dbReference>
<proteinExistence type="inferred from homology"/>
<dbReference type="EMBL" id="OCNK01000001">
    <property type="protein sequence ID" value="SOD95368.1"/>
    <property type="molecule type" value="Genomic_DNA"/>
</dbReference>
<dbReference type="NCBIfam" id="NF004283">
    <property type="entry name" value="PRK05692.1"/>
    <property type="match status" value="1"/>
</dbReference>
<dbReference type="Pfam" id="PF00682">
    <property type="entry name" value="HMGL-like"/>
    <property type="match status" value="1"/>
</dbReference>
<evidence type="ECO:0000256" key="2">
    <source>
        <dbReference type="ARBA" id="ARBA00022723"/>
    </source>
</evidence>
<evidence type="ECO:0000256" key="1">
    <source>
        <dbReference type="ARBA" id="ARBA00009405"/>
    </source>
</evidence>
<dbReference type="GO" id="GO:0046951">
    <property type="term" value="P:ketone body biosynthetic process"/>
    <property type="evidence" value="ECO:0007669"/>
    <property type="project" value="TreeGrafter"/>
</dbReference>
<evidence type="ECO:0000259" key="4">
    <source>
        <dbReference type="PROSITE" id="PS50991"/>
    </source>
</evidence>
<comment type="similarity">
    <text evidence="1">Belongs to the HMG-CoA lyase family.</text>
</comment>
<protein>
    <submittedName>
        <fullName evidence="5">Hydroxymethylglutaryl-CoA lyase</fullName>
    </submittedName>
</protein>
<dbReference type="AlphaFoldDB" id="A0A286GIL5"/>
<keyword evidence="2" id="KW-0479">Metal-binding</keyword>
<reference evidence="6" key="1">
    <citation type="submission" date="2017-09" db="EMBL/GenBank/DDBJ databases">
        <authorList>
            <person name="Varghese N."/>
            <person name="Submissions S."/>
        </authorList>
    </citation>
    <scope>NUCLEOTIDE SEQUENCE [LARGE SCALE GENOMIC DNA]</scope>
    <source>
        <strain evidence="6">DSM 44270</strain>
    </source>
</reference>
<keyword evidence="6" id="KW-1185">Reference proteome</keyword>
<dbReference type="GO" id="GO:0006552">
    <property type="term" value="P:L-leucine catabolic process"/>
    <property type="evidence" value="ECO:0007669"/>
    <property type="project" value="TreeGrafter"/>
</dbReference>
<evidence type="ECO:0000313" key="5">
    <source>
        <dbReference type="EMBL" id="SOD95368.1"/>
    </source>
</evidence>
<evidence type="ECO:0000313" key="6">
    <source>
        <dbReference type="Proteomes" id="UP000219482"/>
    </source>
</evidence>
<organism evidence="5 6">
    <name type="scientific">Blastococcus haudaquaticus</name>
    <dbReference type="NCBI Taxonomy" id="1938745"/>
    <lineage>
        <taxon>Bacteria</taxon>
        <taxon>Bacillati</taxon>
        <taxon>Actinomycetota</taxon>
        <taxon>Actinomycetes</taxon>
        <taxon>Geodermatophilales</taxon>
        <taxon>Geodermatophilaceae</taxon>
        <taxon>Blastococcus</taxon>
    </lineage>
</organism>
<dbReference type="SUPFAM" id="SSF51569">
    <property type="entry name" value="Aldolase"/>
    <property type="match status" value="1"/>
</dbReference>
<dbReference type="CDD" id="cd07938">
    <property type="entry name" value="DRE_TIM_HMGL"/>
    <property type="match status" value="1"/>
</dbReference>
<dbReference type="InterPro" id="IPR013785">
    <property type="entry name" value="Aldolase_TIM"/>
</dbReference>
<dbReference type="PANTHER" id="PTHR42738">
    <property type="entry name" value="HYDROXYMETHYLGLUTARYL-COA LYASE"/>
    <property type="match status" value="1"/>
</dbReference>
<dbReference type="Proteomes" id="UP000219482">
    <property type="component" value="Unassembled WGS sequence"/>
</dbReference>
<feature type="domain" description="Pyruvate carboxyltransferase" evidence="4">
    <location>
        <begin position="29"/>
        <end position="295"/>
    </location>
</feature>
<dbReference type="GO" id="GO:0004419">
    <property type="term" value="F:hydroxymethylglutaryl-CoA lyase activity"/>
    <property type="evidence" value="ECO:0007669"/>
    <property type="project" value="TreeGrafter"/>
</dbReference>
<dbReference type="PROSITE" id="PS50991">
    <property type="entry name" value="PYR_CT"/>
    <property type="match status" value="1"/>
</dbReference>
<dbReference type="PANTHER" id="PTHR42738:SF7">
    <property type="entry name" value="HYDROXYMETHYLGLUTARYL-COA LYASE"/>
    <property type="match status" value="1"/>
</dbReference>
<name>A0A286GIL5_9ACTN</name>
<gene>
    <name evidence="5" type="ORF">SAMN06272739_1188</name>
</gene>